<evidence type="ECO:0000256" key="4">
    <source>
        <dbReference type="ARBA" id="ARBA00022741"/>
    </source>
</evidence>
<keyword evidence="1 7" id="KW-0028">Amino-acid biosynthesis</keyword>
<dbReference type="Pfam" id="PF08544">
    <property type="entry name" value="GHMP_kinases_C"/>
    <property type="match status" value="1"/>
</dbReference>
<feature type="domain" description="GHMP kinase C-terminal" evidence="10">
    <location>
        <begin position="263"/>
        <end position="323"/>
    </location>
</feature>
<dbReference type="InterPro" id="IPR020568">
    <property type="entry name" value="Ribosomal_Su5_D2-typ_SF"/>
</dbReference>
<keyword evidence="2 7" id="KW-0808">Transferase</keyword>
<evidence type="ECO:0000313" key="11">
    <source>
        <dbReference type="EMBL" id="NLT79506.1"/>
    </source>
</evidence>
<dbReference type="GO" id="GO:0005524">
    <property type="term" value="F:ATP binding"/>
    <property type="evidence" value="ECO:0007669"/>
    <property type="project" value="UniProtKB-UniRule"/>
</dbReference>
<comment type="catalytic activity">
    <reaction evidence="7">
        <text>L-homoserine + ATP = O-phospho-L-homoserine + ADP + H(+)</text>
        <dbReference type="Rhea" id="RHEA:13985"/>
        <dbReference type="ChEBI" id="CHEBI:15378"/>
        <dbReference type="ChEBI" id="CHEBI:30616"/>
        <dbReference type="ChEBI" id="CHEBI:57476"/>
        <dbReference type="ChEBI" id="CHEBI:57590"/>
        <dbReference type="ChEBI" id="CHEBI:456216"/>
        <dbReference type="EC" id="2.7.1.39"/>
    </reaction>
</comment>
<dbReference type="PANTHER" id="PTHR20861">
    <property type="entry name" value="HOMOSERINE/4-DIPHOSPHOCYTIDYL-2-C-METHYL-D-ERYTHRITOL KINASE"/>
    <property type="match status" value="1"/>
</dbReference>
<accession>A0A971ICQ9</accession>
<evidence type="ECO:0000256" key="8">
    <source>
        <dbReference type="NCBIfam" id="TIGR00191"/>
    </source>
</evidence>
<comment type="function">
    <text evidence="7">Catalyzes the ATP-dependent phosphorylation of L-homoserine to L-homoserine phosphate.</text>
</comment>
<dbReference type="AlphaFoldDB" id="A0A971ICQ9"/>
<comment type="subcellular location">
    <subcellularLocation>
        <location evidence="7">Cytoplasm</location>
    </subcellularLocation>
</comment>
<dbReference type="HAMAP" id="MF_00384">
    <property type="entry name" value="Homoser_kinase"/>
    <property type="match status" value="1"/>
</dbReference>
<comment type="pathway">
    <text evidence="7">Amino-acid biosynthesis; L-threonine biosynthesis; L-threonine from L-aspartate: step 4/5.</text>
</comment>
<dbReference type="PRINTS" id="PR00958">
    <property type="entry name" value="HOMSERKINASE"/>
</dbReference>
<dbReference type="EC" id="2.7.1.39" evidence="7 8"/>
<comment type="similarity">
    <text evidence="7">Belongs to the GHMP kinase family. Homoserine kinase subfamily.</text>
</comment>
<dbReference type="SUPFAM" id="SSF54211">
    <property type="entry name" value="Ribosomal protein S5 domain 2-like"/>
    <property type="match status" value="1"/>
</dbReference>
<dbReference type="InterPro" id="IPR013750">
    <property type="entry name" value="GHMP_kinase_C_dom"/>
</dbReference>
<dbReference type="EMBL" id="JAAXZR010000018">
    <property type="protein sequence ID" value="NLT79506.1"/>
    <property type="molecule type" value="Genomic_DNA"/>
</dbReference>
<keyword evidence="3 7" id="KW-0791">Threonine biosynthesis</keyword>
<keyword evidence="4 7" id="KW-0547">Nucleotide-binding</keyword>
<dbReference type="SUPFAM" id="SSF55060">
    <property type="entry name" value="GHMP Kinase, C-terminal domain"/>
    <property type="match status" value="1"/>
</dbReference>
<keyword evidence="5 7" id="KW-0418">Kinase</keyword>
<evidence type="ECO:0000256" key="7">
    <source>
        <dbReference type="HAMAP-Rule" id="MF_00384"/>
    </source>
</evidence>
<feature type="domain" description="GHMP kinase N-terminal" evidence="9">
    <location>
        <begin position="67"/>
        <end position="149"/>
    </location>
</feature>
<dbReference type="InterPro" id="IPR000870">
    <property type="entry name" value="Homoserine_kinase"/>
</dbReference>
<sequence length="355" mass="37273">MSTMPESIHVHVPATTANLGSGFDAVGLALDYHDTLSFSLGQLDSDAVDVEIEGEGADTLPRDASHLVVKSFRDAARDLGMPMRELHLSARNRIPQARGMGSSAEAIVAGISAAYAFTHGGVLDRDYVFAAAAKVEGHPDNVAPAVYGGLTFSWKLEEGAEALGSQAEHASQGSESAGNTQVTGDLTAGYHTVRYPVSADIRAYVFVPDFTLSTSDARHVLPKQVPYEDAIVNVSRVGLLPAALCPAFYGDGEGASPVQGSGLGRNQLLFCATQDALHQQYRGPLMPQSAALMECLRGRGLAAAVSGAGPCVLVLHSGDVDEELQSLAGEQLESGHWKLLPLAIDLAGVQVEQQE</sequence>
<evidence type="ECO:0000256" key="2">
    <source>
        <dbReference type="ARBA" id="ARBA00022679"/>
    </source>
</evidence>
<reference evidence="11" key="1">
    <citation type="journal article" date="2020" name="Biotechnol. Biofuels">
        <title>New insights from the biogas microbiome by comprehensive genome-resolved metagenomics of nearly 1600 species originating from multiple anaerobic digesters.</title>
        <authorList>
            <person name="Campanaro S."/>
            <person name="Treu L."/>
            <person name="Rodriguez-R L.M."/>
            <person name="Kovalovszki A."/>
            <person name="Ziels R.M."/>
            <person name="Maus I."/>
            <person name="Zhu X."/>
            <person name="Kougias P.G."/>
            <person name="Basile A."/>
            <person name="Luo G."/>
            <person name="Schluter A."/>
            <person name="Konstantinidis K.T."/>
            <person name="Angelidaki I."/>
        </authorList>
    </citation>
    <scope>NUCLEOTIDE SEQUENCE</scope>
    <source>
        <strain evidence="11">AS01afH2WH_6</strain>
    </source>
</reference>
<evidence type="ECO:0000256" key="3">
    <source>
        <dbReference type="ARBA" id="ARBA00022697"/>
    </source>
</evidence>
<evidence type="ECO:0000256" key="1">
    <source>
        <dbReference type="ARBA" id="ARBA00022605"/>
    </source>
</evidence>
<dbReference type="RefSeq" id="WP_273173356.1">
    <property type="nucleotide sequence ID" value="NZ_CP181270.1"/>
</dbReference>
<protein>
    <recommendedName>
        <fullName evidence="7 8">Homoserine kinase</fullName>
        <shortName evidence="7">HK</shortName>
        <shortName evidence="7">HSK</shortName>
        <ecNumber evidence="7 8">2.7.1.39</ecNumber>
    </recommendedName>
</protein>
<dbReference type="GO" id="GO:0005737">
    <property type="term" value="C:cytoplasm"/>
    <property type="evidence" value="ECO:0007669"/>
    <property type="project" value="UniProtKB-SubCell"/>
</dbReference>
<evidence type="ECO:0000256" key="6">
    <source>
        <dbReference type="ARBA" id="ARBA00022840"/>
    </source>
</evidence>
<evidence type="ECO:0000256" key="5">
    <source>
        <dbReference type="ARBA" id="ARBA00022777"/>
    </source>
</evidence>
<reference evidence="11" key="2">
    <citation type="submission" date="2020-01" db="EMBL/GenBank/DDBJ databases">
        <authorList>
            <person name="Campanaro S."/>
        </authorList>
    </citation>
    <scope>NUCLEOTIDE SEQUENCE</scope>
    <source>
        <strain evidence="11">AS01afH2WH_6</strain>
    </source>
</reference>
<dbReference type="Gene3D" id="3.30.230.10">
    <property type="match status" value="1"/>
</dbReference>
<keyword evidence="6 7" id="KW-0067">ATP-binding</keyword>
<comment type="caution">
    <text evidence="7">Lacks conserved residue(s) required for the propagation of feature annotation.</text>
</comment>
<dbReference type="PIRSF" id="PIRSF000676">
    <property type="entry name" value="Homoser_kin"/>
    <property type="match status" value="1"/>
</dbReference>
<dbReference type="GO" id="GO:0009088">
    <property type="term" value="P:threonine biosynthetic process"/>
    <property type="evidence" value="ECO:0007669"/>
    <property type="project" value="UniProtKB-UniRule"/>
</dbReference>
<evidence type="ECO:0000259" key="9">
    <source>
        <dbReference type="Pfam" id="PF00288"/>
    </source>
</evidence>
<dbReference type="InterPro" id="IPR036554">
    <property type="entry name" value="GHMP_kinase_C_sf"/>
</dbReference>
<dbReference type="GO" id="GO:0004413">
    <property type="term" value="F:homoserine kinase activity"/>
    <property type="evidence" value="ECO:0007669"/>
    <property type="project" value="UniProtKB-UniRule"/>
</dbReference>
<dbReference type="Gene3D" id="3.30.70.890">
    <property type="entry name" value="GHMP kinase, C-terminal domain"/>
    <property type="match status" value="1"/>
</dbReference>
<dbReference type="InterPro" id="IPR014721">
    <property type="entry name" value="Ribsml_uS5_D2-typ_fold_subgr"/>
</dbReference>
<comment type="caution">
    <text evidence="11">The sequence shown here is derived from an EMBL/GenBank/DDBJ whole genome shotgun (WGS) entry which is preliminary data.</text>
</comment>
<dbReference type="InterPro" id="IPR006204">
    <property type="entry name" value="GHMP_kinase_N_dom"/>
</dbReference>
<evidence type="ECO:0000313" key="12">
    <source>
        <dbReference type="Proteomes" id="UP000767327"/>
    </source>
</evidence>
<organism evidence="11 12">
    <name type="scientific">Bifidobacterium crudilactis</name>
    <dbReference type="NCBI Taxonomy" id="327277"/>
    <lineage>
        <taxon>Bacteria</taxon>
        <taxon>Bacillati</taxon>
        <taxon>Actinomycetota</taxon>
        <taxon>Actinomycetes</taxon>
        <taxon>Bifidobacteriales</taxon>
        <taxon>Bifidobacteriaceae</taxon>
        <taxon>Bifidobacterium</taxon>
    </lineage>
</organism>
<dbReference type="PANTHER" id="PTHR20861:SF1">
    <property type="entry name" value="HOMOSERINE KINASE"/>
    <property type="match status" value="1"/>
</dbReference>
<dbReference type="Proteomes" id="UP000767327">
    <property type="component" value="Unassembled WGS sequence"/>
</dbReference>
<gene>
    <name evidence="7 11" type="primary">thrB</name>
    <name evidence="11" type="ORF">GXW98_04365</name>
</gene>
<name>A0A971ICQ9_9BIFI</name>
<keyword evidence="7" id="KW-0963">Cytoplasm</keyword>
<dbReference type="Pfam" id="PF00288">
    <property type="entry name" value="GHMP_kinases_N"/>
    <property type="match status" value="1"/>
</dbReference>
<proteinExistence type="inferred from homology"/>
<evidence type="ECO:0000259" key="10">
    <source>
        <dbReference type="Pfam" id="PF08544"/>
    </source>
</evidence>
<dbReference type="NCBIfam" id="TIGR00191">
    <property type="entry name" value="thrB"/>
    <property type="match status" value="1"/>
</dbReference>